<dbReference type="NCBIfam" id="TIGR01730">
    <property type="entry name" value="RND_mfp"/>
    <property type="match status" value="1"/>
</dbReference>
<feature type="domain" description="Multidrug resistance protein MdtA-like barrel-sandwich hybrid" evidence="3">
    <location>
        <begin position="73"/>
        <end position="193"/>
    </location>
</feature>
<protein>
    <submittedName>
        <fullName evidence="6">Efflux RND transporter periplasmic adaptor subunit</fullName>
    </submittedName>
</protein>
<accession>A0A5R9GXH7</accession>
<dbReference type="PANTHER" id="PTHR30469">
    <property type="entry name" value="MULTIDRUG RESISTANCE PROTEIN MDTA"/>
    <property type="match status" value="1"/>
</dbReference>
<dbReference type="InterPro" id="IPR058792">
    <property type="entry name" value="Beta-barrel_RND_2"/>
</dbReference>
<organism evidence="6 7">
    <name type="scientific">Mariprofundus erugo</name>
    <dbReference type="NCBI Taxonomy" id="2528639"/>
    <lineage>
        <taxon>Bacteria</taxon>
        <taxon>Pseudomonadati</taxon>
        <taxon>Pseudomonadota</taxon>
        <taxon>Candidatius Mariprofundia</taxon>
        <taxon>Mariprofundales</taxon>
        <taxon>Mariprofundaceae</taxon>
        <taxon>Mariprofundus</taxon>
    </lineage>
</organism>
<dbReference type="Pfam" id="PF25989">
    <property type="entry name" value="YknX_C"/>
    <property type="match status" value="1"/>
</dbReference>
<dbReference type="Gene3D" id="2.40.420.20">
    <property type="match status" value="1"/>
</dbReference>
<comment type="caution">
    <text evidence="6">The sequence shown here is derived from an EMBL/GenBank/DDBJ whole genome shotgun (WGS) entry which is preliminary data.</text>
</comment>
<feature type="domain" description="CusB-like beta-barrel" evidence="4">
    <location>
        <begin position="207"/>
        <end position="280"/>
    </location>
</feature>
<dbReference type="AlphaFoldDB" id="A0A5R9GXH7"/>
<dbReference type="PANTHER" id="PTHR30469:SF16">
    <property type="entry name" value="HAE1 FAMILY EFFLUX PUMP MFP COMPONENT"/>
    <property type="match status" value="1"/>
</dbReference>
<dbReference type="InterPro" id="IPR006143">
    <property type="entry name" value="RND_pump_MFP"/>
</dbReference>
<dbReference type="SUPFAM" id="SSF111369">
    <property type="entry name" value="HlyD-like secretion proteins"/>
    <property type="match status" value="1"/>
</dbReference>
<dbReference type="Gene3D" id="1.10.287.470">
    <property type="entry name" value="Helix hairpin bin"/>
    <property type="match status" value="1"/>
</dbReference>
<keyword evidence="7" id="KW-1185">Reference proteome</keyword>
<dbReference type="GO" id="GO:1990281">
    <property type="term" value="C:efflux pump complex"/>
    <property type="evidence" value="ECO:0007669"/>
    <property type="project" value="TreeGrafter"/>
</dbReference>
<dbReference type="Pfam" id="PF25954">
    <property type="entry name" value="Beta-barrel_RND_2"/>
    <property type="match status" value="1"/>
</dbReference>
<evidence type="ECO:0000259" key="4">
    <source>
        <dbReference type="Pfam" id="PF25954"/>
    </source>
</evidence>
<feature type="domain" description="YknX-like C-terminal permuted SH3-like" evidence="5">
    <location>
        <begin position="284"/>
        <end position="353"/>
    </location>
</feature>
<dbReference type="Gene3D" id="2.40.50.100">
    <property type="match status" value="1"/>
</dbReference>
<dbReference type="InterPro" id="IPR058625">
    <property type="entry name" value="MdtA-like_BSH"/>
</dbReference>
<dbReference type="GO" id="GO:0015562">
    <property type="term" value="F:efflux transmembrane transporter activity"/>
    <property type="evidence" value="ECO:0007669"/>
    <property type="project" value="TreeGrafter"/>
</dbReference>
<feature type="coiled-coil region" evidence="2">
    <location>
        <begin position="113"/>
        <end position="140"/>
    </location>
</feature>
<dbReference type="EMBL" id="VBRY01000002">
    <property type="protein sequence ID" value="TLS68677.1"/>
    <property type="molecule type" value="Genomic_DNA"/>
</dbReference>
<evidence type="ECO:0000313" key="6">
    <source>
        <dbReference type="EMBL" id="TLS68677.1"/>
    </source>
</evidence>
<dbReference type="InterPro" id="IPR058637">
    <property type="entry name" value="YknX-like_C"/>
</dbReference>
<sequence length="372" mass="40415">MATMPALTQPSPLKRLHRLHMLSLCLLPLLTACDNHDTAHKQTEPRPVIVMKAHTQPVSDTIEALGTAQARESVTITASVAGRLDEISFTDGQAVHKGDVIARMDQDEDKAQLTAAIAQLSEHQREIKRLQALLARKAAATRDLDERKTLAAVTASNIAQIRARMSELTLTAPFDGRLGIRRVSPGALIQPGTVITTLDASDAIDIDFSIPSTRLHGLQVGDHIQATTDARPGEIFNGKLSVIDSRIDPITRSILLRSRIDNHQGLLIPGMLMRVTLTTAPHEALVVPEECITQKQGEHFITLVTSDGKAEIRPVQTGLRHHGMVEISQGLKSGEQVVVRGMGFVKAGKPVTISTTWTDIDHSNEPLADEAR</sequence>
<comment type="similarity">
    <text evidence="1">Belongs to the membrane fusion protein (MFP) (TC 8.A.1) family.</text>
</comment>
<gene>
    <name evidence="6" type="ORF">FEF65_02965</name>
</gene>
<evidence type="ECO:0000313" key="7">
    <source>
        <dbReference type="Proteomes" id="UP000306585"/>
    </source>
</evidence>
<proteinExistence type="inferred from homology"/>
<dbReference type="Pfam" id="PF25917">
    <property type="entry name" value="BSH_RND"/>
    <property type="match status" value="1"/>
</dbReference>
<evidence type="ECO:0000256" key="1">
    <source>
        <dbReference type="ARBA" id="ARBA00009477"/>
    </source>
</evidence>
<evidence type="ECO:0000256" key="2">
    <source>
        <dbReference type="SAM" id="Coils"/>
    </source>
</evidence>
<dbReference type="Proteomes" id="UP000306585">
    <property type="component" value="Unassembled WGS sequence"/>
</dbReference>
<name>A0A5R9GXH7_9PROT</name>
<reference evidence="6 7" key="1">
    <citation type="journal article" date="2019" name="Appl. Environ. Microbiol.">
        <title>Environmental Evidence and Genomic Insight of Iron-oxidizing Bacteria Preference Towards More Corrosion Resistant Stainless Steel at Higher Salinities.</title>
        <authorList>
            <person name="Garrison C.E."/>
            <person name="Price K.A."/>
            <person name="Field E.K."/>
        </authorList>
    </citation>
    <scope>NUCLEOTIDE SEQUENCE [LARGE SCALE GENOMIC DNA]</scope>
    <source>
        <strain evidence="6 7">P3</strain>
    </source>
</reference>
<evidence type="ECO:0000259" key="5">
    <source>
        <dbReference type="Pfam" id="PF25989"/>
    </source>
</evidence>
<evidence type="ECO:0000259" key="3">
    <source>
        <dbReference type="Pfam" id="PF25917"/>
    </source>
</evidence>
<dbReference type="Gene3D" id="2.40.30.170">
    <property type="match status" value="1"/>
</dbReference>
<keyword evidence="2" id="KW-0175">Coiled coil</keyword>